<name>A0AAV2F5B2_9ROSI</name>
<reference evidence="1 2" key="1">
    <citation type="submission" date="2024-04" db="EMBL/GenBank/DDBJ databases">
        <authorList>
            <person name="Fracassetti M."/>
        </authorList>
    </citation>
    <scope>NUCLEOTIDE SEQUENCE [LARGE SCALE GENOMIC DNA]</scope>
</reference>
<evidence type="ECO:0000313" key="2">
    <source>
        <dbReference type="Proteomes" id="UP001497516"/>
    </source>
</evidence>
<evidence type="ECO:0000313" key="1">
    <source>
        <dbReference type="EMBL" id="CAL1392875.1"/>
    </source>
</evidence>
<keyword evidence="2" id="KW-1185">Reference proteome</keyword>
<accession>A0AAV2F5B2</accession>
<proteinExistence type="predicted"/>
<gene>
    <name evidence="1" type="ORF">LTRI10_LOCUS33491</name>
</gene>
<dbReference type="EMBL" id="OZ034819">
    <property type="protein sequence ID" value="CAL1392875.1"/>
    <property type="molecule type" value="Genomic_DNA"/>
</dbReference>
<protein>
    <submittedName>
        <fullName evidence="1">Uncharacterized protein</fullName>
    </submittedName>
</protein>
<dbReference type="AlphaFoldDB" id="A0AAV2F5B2"/>
<organism evidence="1 2">
    <name type="scientific">Linum trigynum</name>
    <dbReference type="NCBI Taxonomy" id="586398"/>
    <lineage>
        <taxon>Eukaryota</taxon>
        <taxon>Viridiplantae</taxon>
        <taxon>Streptophyta</taxon>
        <taxon>Embryophyta</taxon>
        <taxon>Tracheophyta</taxon>
        <taxon>Spermatophyta</taxon>
        <taxon>Magnoliopsida</taxon>
        <taxon>eudicotyledons</taxon>
        <taxon>Gunneridae</taxon>
        <taxon>Pentapetalae</taxon>
        <taxon>rosids</taxon>
        <taxon>fabids</taxon>
        <taxon>Malpighiales</taxon>
        <taxon>Linaceae</taxon>
        <taxon>Linum</taxon>
    </lineage>
</organism>
<sequence>MSSASSSLRWRRGTLTTSTTLQQRGMDLDHQILPFLCRLHRHQRPRCLPLQSSSTRLPPALSIAMDDR</sequence>
<dbReference type="Proteomes" id="UP001497516">
    <property type="component" value="Chromosome 6"/>
</dbReference>